<keyword evidence="3" id="KW-1185">Reference proteome</keyword>
<evidence type="ECO:0000313" key="2">
    <source>
        <dbReference type="EMBL" id="KAF0512545.1"/>
    </source>
</evidence>
<accession>A0A8H4ELQ0</accession>
<gene>
    <name evidence="2" type="ORF">F8M41_017968</name>
</gene>
<protein>
    <submittedName>
        <fullName evidence="2">ATP dependent DNA helicase</fullName>
    </submittedName>
</protein>
<dbReference type="Proteomes" id="UP000439903">
    <property type="component" value="Unassembled WGS sequence"/>
</dbReference>
<keyword evidence="2" id="KW-0067">ATP-binding</keyword>
<evidence type="ECO:0000256" key="1">
    <source>
        <dbReference type="SAM" id="Phobius"/>
    </source>
</evidence>
<keyword evidence="2" id="KW-0347">Helicase</keyword>
<keyword evidence="1" id="KW-0472">Membrane</keyword>
<sequence length="191" mass="22274">MCCIFFIPLLFLIFVASIFTIGIVGATFIGILLAGIFMYKIMKQNPPETFQSLLKYEYKPGQTQKFLARVGMNFRWPFSMPEYLRRDAFIKIADVDLEFEDEVRFNMIFFYNALDRGEFVGHEDKWVTVNDQKVIEYGEEYSDDQLNSVFEIMPNAIQLPVDQTRLPQSKPTKMVIAQRTNNGDDHKVRVV</sequence>
<keyword evidence="1" id="KW-1133">Transmembrane helix</keyword>
<feature type="transmembrane region" description="Helical" evidence="1">
    <location>
        <begin position="6"/>
        <end position="39"/>
    </location>
</feature>
<evidence type="ECO:0000313" key="3">
    <source>
        <dbReference type="Proteomes" id="UP000439903"/>
    </source>
</evidence>
<dbReference type="GO" id="GO:0004386">
    <property type="term" value="F:helicase activity"/>
    <property type="evidence" value="ECO:0007669"/>
    <property type="project" value="UniProtKB-KW"/>
</dbReference>
<dbReference type="AlphaFoldDB" id="A0A8H4ELQ0"/>
<dbReference type="OrthoDB" id="2434933at2759"/>
<reference evidence="2 3" key="1">
    <citation type="journal article" date="2019" name="Environ. Microbiol.">
        <title>At the nexus of three kingdoms: the genome of the mycorrhizal fungus Gigaspora margarita provides insights into plant, endobacterial and fungal interactions.</title>
        <authorList>
            <person name="Venice F."/>
            <person name="Ghignone S."/>
            <person name="Salvioli di Fossalunga A."/>
            <person name="Amselem J."/>
            <person name="Novero M."/>
            <person name="Xianan X."/>
            <person name="Sedzielewska Toro K."/>
            <person name="Morin E."/>
            <person name="Lipzen A."/>
            <person name="Grigoriev I.V."/>
            <person name="Henrissat B."/>
            <person name="Martin F.M."/>
            <person name="Bonfante P."/>
        </authorList>
    </citation>
    <scope>NUCLEOTIDE SEQUENCE [LARGE SCALE GENOMIC DNA]</scope>
    <source>
        <strain evidence="2 3">BEG34</strain>
    </source>
</reference>
<keyword evidence="1" id="KW-0812">Transmembrane</keyword>
<proteinExistence type="predicted"/>
<dbReference type="EMBL" id="WTPW01000423">
    <property type="protein sequence ID" value="KAF0512545.1"/>
    <property type="molecule type" value="Genomic_DNA"/>
</dbReference>
<keyword evidence="2" id="KW-0378">Hydrolase</keyword>
<keyword evidence="2" id="KW-0547">Nucleotide-binding</keyword>
<organism evidence="2 3">
    <name type="scientific">Gigaspora margarita</name>
    <dbReference type="NCBI Taxonomy" id="4874"/>
    <lineage>
        <taxon>Eukaryota</taxon>
        <taxon>Fungi</taxon>
        <taxon>Fungi incertae sedis</taxon>
        <taxon>Mucoromycota</taxon>
        <taxon>Glomeromycotina</taxon>
        <taxon>Glomeromycetes</taxon>
        <taxon>Diversisporales</taxon>
        <taxon>Gigasporaceae</taxon>
        <taxon>Gigaspora</taxon>
    </lineage>
</organism>
<comment type="caution">
    <text evidence="2">The sequence shown here is derived from an EMBL/GenBank/DDBJ whole genome shotgun (WGS) entry which is preliminary data.</text>
</comment>
<name>A0A8H4ELQ0_GIGMA</name>